<reference evidence="2 3" key="2">
    <citation type="submission" date="2024-05" db="EMBL/GenBank/DDBJ databases">
        <authorList>
            <person name="Chen Y."/>
            <person name="Shah S."/>
            <person name="Dougan E. K."/>
            <person name="Thang M."/>
            <person name="Chan C."/>
        </authorList>
    </citation>
    <scope>NUCLEOTIDE SEQUENCE [LARGE SCALE GENOMIC DNA]</scope>
</reference>
<protein>
    <submittedName>
        <fullName evidence="2">GPI inositol-deacylase</fullName>
    </submittedName>
</protein>
<dbReference type="EMBL" id="CAMXCT020001610">
    <property type="protein sequence ID" value="CAL1144976.1"/>
    <property type="molecule type" value="Genomic_DNA"/>
</dbReference>
<comment type="caution">
    <text evidence="1">The sequence shown here is derived from an EMBL/GenBank/DDBJ whole genome shotgun (WGS) entry which is preliminary data.</text>
</comment>
<dbReference type="AlphaFoldDB" id="A0A9P1CJY3"/>
<reference evidence="1" key="1">
    <citation type="submission" date="2022-10" db="EMBL/GenBank/DDBJ databases">
        <authorList>
            <person name="Chen Y."/>
            <person name="Dougan E. K."/>
            <person name="Chan C."/>
            <person name="Rhodes N."/>
            <person name="Thang M."/>
        </authorList>
    </citation>
    <scope>NUCLEOTIDE SEQUENCE</scope>
</reference>
<dbReference type="EMBL" id="CAMXCT030001610">
    <property type="protein sequence ID" value="CAL4778913.1"/>
    <property type="molecule type" value="Genomic_DNA"/>
</dbReference>
<organism evidence="1">
    <name type="scientific">Cladocopium goreaui</name>
    <dbReference type="NCBI Taxonomy" id="2562237"/>
    <lineage>
        <taxon>Eukaryota</taxon>
        <taxon>Sar</taxon>
        <taxon>Alveolata</taxon>
        <taxon>Dinophyceae</taxon>
        <taxon>Suessiales</taxon>
        <taxon>Symbiodiniaceae</taxon>
        <taxon>Cladocopium</taxon>
    </lineage>
</organism>
<dbReference type="Proteomes" id="UP001152797">
    <property type="component" value="Unassembled WGS sequence"/>
</dbReference>
<evidence type="ECO:0000313" key="1">
    <source>
        <dbReference type="EMBL" id="CAI3991601.1"/>
    </source>
</evidence>
<proteinExistence type="predicted"/>
<keyword evidence="3" id="KW-1185">Reference proteome</keyword>
<sequence length="89" mass="10145">RQTLAGQNRSDEKLAVCYEFQHAVDQVQRSVHLALFVSGWIRDVSDFRQPWLEAAKAIRRTPGEKKGPFCYSDSQNMPEPCASYGLIML</sequence>
<name>A0A9P1CJY3_9DINO</name>
<evidence type="ECO:0000313" key="3">
    <source>
        <dbReference type="Proteomes" id="UP001152797"/>
    </source>
</evidence>
<dbReference type="EMBL" id="CAMXCT010001610">
    <property type="protein sequence ID" value="CAI3991601.1"/>
    <property type="molecule type" value="Genomic_DNA"/>
</dbReference>
<accession>A0A9P1CJY3</accession>
<evidence type="ECO:0000313" key="2">
    <source>
        <dbReference type="EMBL" id="CAL4778913.1"/>
    </source>
</evidence>
<gene>
    <name evidence="1" type="ORF">C1SCF055_LOCUS18498</name>
</gene>
<feature type="non-terminal residue" evidence="1">
    <location>
        <position position="1"/>
    </location>
</feature>